<dbReference type="AlphaFoldDB" id="A0A3R7QUR1"/>
<feature type="compositionally biased region" description="Pro residues" evidence="2">
    <location>
        <begin position="72"/>
        <end position="107"/>
    </location>
</feature>
<dbReference type="EMBL" id="QCYY01001308">
    <property type="protein sequence ID" value="ROT78975.1"/>
    <property type="molecule type" value="Genomic_DNA"/>
</dbReference>
<reference evidence="3 4" key="2">
    <citation type="submission" date="2019-01" db="EMBL/GenBank/DDBJ databases">
        <title>The decoding of complex shrimp genome reveals the adaptation for benthos swimmer, frequently molting mechanism and breeding impact on genome.</title>
        <authorList>
            <person name="Sun Y."/>
            <person name="Gao Y."/>
            <person name="Yu Y."/>
        </authorList>
    </citation>
    <scope>NUCLEOTIDE SEQUENCE [LARGE SCALE GENOMIC DNA]</scope>
    <source>
        <tissue evidence="3">Muscle</tissue>
    </source>
</reference>
<organism evidence="3 4">
    <name type="scientific">Penaeus vannamei</name>
    <name type="common">Whiteleg shrimp</name>
    <name type="synonym">Litopenaeus vannamei</name>
    <dbReference type="NCBI Taxonomy" id="6689"/>
    <lineage>
        <taxon>Eukaryota</taxon>
        <taxon>Metazoa</taxon>
        <taxon>Ecdysozoa</taxon>
        <taxon>Arthropoda</taxon>
        <taxon>Crustacea</taxon>
        <taxon>Multicrustacea</taxon>
        <taxon>Malacostraca</taxon>
        <taxon>Eumalacostraca</taxon>
        <taxon>Eucarida</taxon>
        <taxon>Decapoda</taxon>
        <taxon>Dendrobranchiata</taxon>
        <taxon>Penaeoidea</taxon>
        <taxon>Penaeidae</taxon>
        <taxon>Penaeus</taxon>
    </lineage>
</organism>
<protein>
    <recommendedName>
        <fullName evidence="5">Programmed cell death protein 7</fullName>
    </recommendedName>
</protein>
<evidence type="ECO:0000313" key="4">
    <source>
        <dbReference type="Proteomes" id="UP000283509"/>
    </source>
</evidence>
<feature type="compositionally biased region" description="Low complexity" evidence="2">
    <location>
        <begin position="222"/>
        <end position="233"/>
    </location>
</feature>
<feature type="compositionally biased region" description="Polar residues" evidence="2">
    <location>
        <begin position="112"/>
        <end position="121"/>
    </location>
</feature>
<feature type="region of interest" description="Disordered" evidence="2">
    <location>
        <begin position="1"/>
        <end position="121"/>
    </location>
</feature>
<dbReference type="InterPro" id="IPR052831">
    <property type="entry name" value="Apoptosis_promoter"/>
</dbReference>
<evidence type="ECO:0000256" key="1">
    <source>
        <dbReference type="SAM" id="Coils"/>
    </source>
</evidence>
<feature type="region of interest" description="Disordered" evidence="2">
    <location>
        <begin position="142"/>
        <end position="169"/>
    </location>
</feature>
<feature type="coiled-coil region" evidence="1">
    <location>
        <begin position="345"/>
        <end position="409"/>
    </location>
</feature>
<dbReference type="PANTHER" id="PTHR48190:SF2">
    <property type="entry name" value="PROGRAMMED CELL DEATH PROTEIN 7"/>
    <property type="match status" value="1"/>
</dbReference>
<evidence type="ECO:0000313" key="3">
    <source>
        <dbReference type="EMBL" id="ROT78975.1"/>
    </source>
</evidence>
<keyword evidence="4" id="KW-1185">Reference proteome</keyword>
<feature type="compositionally biased region" description="Polar residues" evidence="2">
    <location>
        <begin position="143"/>
        <end position="156"/>
    </location>
</feature>
<accession>A0A3R7QUR1</accession>
<feature type="compositionally biased region" description="Pro residues" evidence="2">
    <location>
        <begin position="1"/>
        <end position="10"/>
    </location>
</feature>
<feature type="region of interest" description="Disordered" evidence="2">
    <location>
        <begin position="213"/>
        <end position="234"/>
    </location>
</feature>
<sequence length="588" mass="66888">MDTSRVPPPVVTNGAPSPIELNDGMNRVPAPVGFNRGPPPMGQGPLPMYFNKGPPPMEMAGPQPYIGFNRGPPAPLSRGPPPFGLNREPPPLGFSTPPPPRGAPPPLGTQMPLGSSPQLEHSNVQFDSFSNIPQDHEQLPVHLQSTDDGNGSTQSSHLPPHLHHNPPKRTFQGEHFTVNDFIQPPPSSSVHPPIPSTYQGHASISSQQYYSKCHNTSWHGGPSPSSSNTESSTYQTIFEEETDGLDEDQKWINNFEQRILQRCQVQPAKKNLPTNSVKLSDVQEMIKKFRTLTQRLEELRDEMRQSCDIADDHMWNNLVLEAEDIKEKLLKIESHFLDKEFISSVRQLISRRRNKRKKIKKQKERMKRDKEELKLAWQREEEKIDIWREKLEEQEKEKRREKAVELEADSILGEVRQKQTEASRMQQLLESLTTLRQARINKGASHGYMSAPIDDLHFSSTKKGISEVVATQVKEYQLEEQTLRVMMGESAAQKPSDGNEVNAVVSKREAAMRKLLFGDFTPINTDTMKEFTAADNNWEILLQRRFEWDRYCTEDNTPLASSIPINWVIPPMHPSKDWAQYQNKVTLC</sequence>
<dbReference type="Pfam" id="PF16021">
    <property type="entry name" value="PDCD7"/>
    <property type="match status" value="1"/>
</dbReference>
<dbReference type="Proteomes" id="UP000283509">
    <property type="component" value="Unassembled WGS sequence"/>
</dbReference>
<dbReference type="STRING" id="6689.A0A3R7QUR1"/>
<dbReference type="OrthoDB" id="2289628at2759"/>
<dbReference type="PANTHER" id="PTHR48190">
    <property type="entry name" value="PROGRAMMED CELL DEATH PROTEIN 7"/>
    <property type="match status" value="1"/>
</dbReference>
<name>A0A3R7QUR1_PENVA</name>
<evidence type="ECO:0008006" key="5">
    <source>
        <dbReference type="Google" id="ProtNLM"/>
    </source>
</evidence>
<evidence type="ECO:0000256" key="2">
    <source>
        <dbReference type="SAM" id="MobiDB-lite"/>
    </source>
</evidence>
<gene>
    <name evidence="3" type="ORF">C7M84_002315</name>
</gene>
<dbReference type="InterPro" id="IPR031974">
    <property type="entry name" value="PDCD7"/>
</dbReference>
<reference evidence="3 4" key="1">
    <citation type="submission" date="2018-04" db="EMBL/GenBank/DDBJ databases">
        <authorList>
            <person name="Zhang X."/>
            <person name="Yuan J."/>
            <person name="Li F."/>
            <person name="Xiang J."/>
        </authorList>
    </citation>
    <scope>NUCLEOTIDE SEQUENCE [LARGE SCALE GENOMIC DNA]</scope>
    <source>
        <tissue evidence="3">Muscle</tissue>
    </source>
</reference>
<proteinExistence type="predicted"/>
<keyword evidence="1" id="KW-0175">Coiled coil</keyword>
<dbReference type="GO" id="GO:0005689">
    <property type="term" value="C:U12-type spliceosomal complex"/>
    <property type="evidence" value="ECO:0007669"/>
    <property type="project" value="TreeGrafter"/>
</dbReference>
<comment type="caution">
    <text evidence="3">The sequence shown here is derived from an EMBL/GenBank/DDBJ whole genome shotgun (WGS) entry which is preliminary data.</text>
</comment>